<reference evidence="3" key="2">
    <citation type="journal article" date="2013" name="G3 (Bethesda)">
        <title>Genomes of Ashbya fungi isolated from insects reveal four mating-type loci, numerous translocations, lack of transposons, and distinct gene duplications.</title>
        <authorList>
            <person name="Dietrich F.S."/>
            <person name="Voegeli S."/>
            <person name="Kuo S."/>
            <person name="Philippsen P."/>
        </authorList>
    </citation>
    <scope>GENOME REANNOTATION</scope>
    <source>
        <strain evidence="3">ATCC 10895 / CBS 109.51 / FGSC 9923 / NRRL Y-1056</strain>
    </source>
</reference>
<dbReference type="InParanoid" id="Q75DG9"/>
<dbReference type="GO" id="GO:0046208">
    <property type="term" value="P:spermine catabolic process"/>
    <property type="evidence" value="ECO:0007669"/>
    <property type="project" value="EnsemblFungi"/>
</dbReference>
<dbReference type="RefSeq" id="NP_983003.2">
    <property type="nucleotide sequence ID" value="NM_208356.2"/>
</dbReference>
<dbReference type="PANTHER" id="PTHR10742:SF410">
    <property type="entry name" value="LYSINE-SPECIFIC HISTONE DEMETHYLASE 2"/>
    <property type="match status" value="1"/>
</dbReference>
<organism evidence="2 3">
    <name type="scientific">Eremothecium gossypii (strain ATCC 10895 / CBS 109.51 / FGSC 9923 / NRRL Y-1056)</name>
    <name type="common">Yeast</name>
    <name type="synonym">Ashbya gossypii</name>
    <dbReference type="NCBI Taxonomy" id="284811"/>
    <lineage>
        <taxon>Eukaryota</taxon>
        <taxon>Fungi</taxon>
        <taxon>Dikarya</taxon>
        <taxon>Ascomycota</taxon>
        <taxon>Saccharomycotina</taxon>
        <taxon>Saccharomycetes</taxon>
        <taxon>Saccharomycetales</taxon>
        <taxon>Saccharomycetaceae</taxon>
        <taxon>Eremothecium</taxon>
    </lineage>
</organism>
<evidence type="ECO:0000313" key="3">
    <source>
        <dbReference type="Proteomes" id="UP000000591"/>
    </source>
</evidence>
<evidence type="ECO:0000259" key="1">
    <source>
        <dbReference type="Pfam" id="PF01593"/>
    </source>
</evidence>
<dbReference type="eggNOG" id="KOG0029">
    <property type="taxonomic scope" value="Eukaryota"/>
</dbReference>
<dbReference type="SUPFAM" id="SSF51905">
    <property type="entry name" value="FAD/NAD(P)-binding domain"/>
    <property type="match status" value="1"/>
</dbReference>
<dbReference type="Proteomes" id="UP000000591">
    <property type="component" value="Chromosome II"/>
</dbReference>
<dbReference type="SUPFAM" id="SSF54373">
    <property type="entry name" value="FAD-linked reductases, C-terminal domain"/>
    <property type="match status" value="1"/>
</dbReference>
<accession>Q75DG9</accession>
<dbReference type="AlphaFoldDB" id="Q75DG9"/>
<dbReference type="PANTHER" id="PTHR10742">
    <property type="entry name" value="FLAVIN MONOAMINE OXIDASE"/>
    <property type="match status" value="1"/>
</dbReference>
<dbReference type="GO" id="GO:0046592">
    <property type="term" value="F:polyamine oxidase activity"/>
    <property type="evidence" value="ECO:0007669"/>
    <property type="project" value="EnsemblFungi"/>
</dbReference>
<dbReference type="GeneID" id="4619107"/>
<keyword evidence="3" id="KW-1185">Reference proteome</keyword>
<dbReference type="Gene3D" id="3.50.50.60">
    <property type="entry name" value="FAD/NAD(P)-binding domain"/>
    <property type="match status" value="1"/>
</dbReference>
<proteinExistence type="predicted"/>
<dbReference type="GO" id="GO:0016491">
    <property type="term" value="F:oxidoreductase activity"/>
    <property type="evidence" value="ECO:0000318"/>
    <property type="project" value="GO_Central"/>
</dbReference>
<sequence>MIENAGTPEYTVVVVGAGIAGLKAAAELHSAGIEKCVVLEARARTGGRLLQVESSVFPGRRYDLGASWHHDTLSNELFAEELRLPEAERAGYVFDDVPTMVVSPAGRRLDGDFGLMLEALQREVEHYIEEQYFESLEARDMPFFELVMAYLYERRGVLTDDQIQQLPGTVRFLEFWHAIDWKLLSAKLSEVENNGRNAFVLNYDKLLRRIESGVPREWIRLGTEVTKIERVRDTVHITTADGACYVSKCAIVTVPQSVLELSLKPERVPGRIEFRPPLNDNITSAFERAHYASLGKIFFEFDKCTWDTQRPRVAIAAKVPDDFSAQVRKAQDLQELLRSASAQTEVKLGQDCFDFPQEFQNMVALAGIPTLIAFTQTPLTEHVERLSKQEIVDYFKPAIVVALRALGSKEECLFDLGNTQPQDDSHPGPILKNVIFNPWSQDTYSRGSYTGSHVDDDQLPLTVALNNGQDSRIRFAGEHTVMEGNGCTYGAWESGRREAEYVLEYLRRFPLAHPQDGKKQ</sequence>
<gene>
    <name evidence="2" type="ORF">AGOS_ABR057W</name>
</gene>
<dbReference type="InterPro" id="IPR050281">
    <property type="entry name" value="Flavin_monoamine_oxidase"/>
</dbReference>
<dbReference type="InterPro" id="IPR002937">
    <property type="entry name" value="Amino_oxidase"/>
</dbReference>
<dbReference type="KEGG" id="ago:AGOS_ABR057W"/>
<dbReference type="EMBL" id="AE016815">
    <property type="protein sequence ID" value="AAS50827.2"/>
    <property type="molecule type" value="Genomic_DNA"/>
</dbReference>
<dbReference type="Pfam" id="PF01593">
    <property type="entry name" value="Amino_oxidase"/>
    <property type="match status" value="1"/>
</dbReference>
<dbReference type="GO" id="GO:0015940">
    <property type="term" value="P:pantothenate biosynthetic process"/>
    <property type="evidence" value="ECO:0007669"/>
    <property type="project" value="EnsemblFungi"/>
</dbReference>
<dbReference type="OMA" id="EFFDNYQ"/>
<dbReference type="Gene3D" id="3.90.660.10">
    <property type="match status" value="1"/>
</dbReference>
<dbReference type="STRING" id="284811.Q75DG9"/>
<dbReference type="HOGENOM" id="CLU_004498_10_1_1"/>
<name>Q75DG9_EREGS</name>
<protein>
    <submittedName>
        <fullName evidence="2">ABR057Wp</fullName>
    </submittedName>
</protein>
<feature type="domain" description="Amine oxidase" evidence="1">
    <location>
        <begin position="19"/>
        <end position="503"/>
    </location>
</feature>
<evidence type="ECO:0000313" key="2">
    <source>
        <dbReference type="EMBL" id="AAS50827.2"/>
    </source>
</evidence>
<dbReference type="FunCoup" id="Q75DG9">
    <property type="interactions" value="386"/>
</dbReference>
<reference evidence="2 3" key="1">
    <citation type="journal article" date="2004" name="Science">
        <title>The Ashbya gossypii genome as a tool for mapping the ancient Saccharomyces cerevisiae genome.</title>
        <authorList>
            <person name="Dietrich F.S."/>
            <person name="Voegeli S."/>
            <person name="Brachat S."/>
            <person name="Lerch A."/>
            <person name="Gates K."/>
            <person name="Steiner S."/>
            <person name="Mohr C."/>
            <person name="Pohlmann R."/>
            <person name="Luedi P."/>
            <person name="Choi S."/>
            <person name="Wing R.A."/>
            <person name="Flavier A."/>
            <person name="Gaffney T.D."/>
            <person name="Philippsen P."/>
        </authorList>
    </citation>
    <scope>NUCLEOTIDE SEQUENCE [LARGE SCALE GENOMIC DNA]</scope>
    <source>
        <strain evidence="3">ATCC 10895 / CBS 109.51 / FGSC 9923 / NRRL Y-1056</strain>
    </source>
</reference>
<dbReference type="InterPro" id="IPR036188">
    <property type="entry name" value="FAD/NAD-bd_sf"/>
</dbReference>
<dbReference type="OrthoDB" id="5046242at2759"/>